<dbReference type="AlphaFoldDB" id="A0A0B8NTR7"/>
<feature type="chain" id="PRO_5002136475" description="PhaC PHA synthase" evidence="1">
    <location>
        <begin position="22"/>
        <end position="185"/>
    </location>
</feature>
<evidence type="ECO:0000313" key="2">
    <source>
        <dbReference type="EMBL" id="GAM54149.1"/>
    </source>
</evidence>
<dbReference type="NCBIfam" id="NF047437">
    <property type="entry name" value="VC2662_fam"/>
    <property type="match status" value="1"/>
</dbReference>
<accession>A0A0B8NTR7</accession>
<protein>
    <recommendedName>
        <fullName evidence="4">PhaC PHA synthase</fullName>
    </recommendedName>
</protein>
<evidence type="ECO:0000313" key="3">
    <source>
        <dbReference type="Proteomes" id="UP000031671"/>
    </source>
</evidence>
<evidence type="ECO:0008006" key="4">
    <source>
        <dbReference type="Google" id="ProtNLM"/>
    </source>
</evidence>
<sequence length="185" mass="19460">MKKLVLTAVAAASLASSMAFAQTPAMFSTIDTNAPQDNSVQGVRLSVLHGKTSSVKGVDVSVLGMSESDRTTGLNIGFLFGGNKVNQEMKGVSLGLFNWNTGQATGVNWGLANITHNVEGLNLSYVNYSDGNTMADVGLVSLSNKSNVQVGFFNHTHAIDGVQIGLINCADNGFLKCFPIVNFAK</sequence>
<evidence type="ECO:0000256" key="1">
    <source>
        <dbReference type="SAM" id="SignalP"/>
    </source>
</evidence>
<keyword evidence="3" id="KW-1185">Reference proteome</keyword>
<comment type="caution">
    <text evidence="2">The sequence shown here is derived from an EMBL/GenBank/DDBJ whole genome shotgun (WGS) entry which is preliminary data.</text>
</comment>
<keyword evidence="1" id="KW-0732">Signal</keyword>
<reference evidence="2 3" key="2">
    <citation type="submission" date="2015-01" db="EMBL/GenBank/DDBJ databases">
        <authorList>
            <consortium name="NBRP consortium"/>
            <person name="Sawabe T."/>
            <person name="Meirelles P."/>
            <person name="Feng G."/>
            <person name="Sayaka M."/>
            <person name="Hattori M."/>
            <person name="Ohkuma M."/>
        </authorList>
    </citation>
    <scope>NUCLEOTIDE SEQUENCE [LARGE SCALE GENOMIC DNA]</scope>
    <source>
        <strain evidence="3">JCM 19231</strain>
    </source>
</reference>
<dbReference type="EMBL" id="BBRZ01000001">
    <property type="protein sequence ID" value="GAM54149.1"/>
    <property type="molecule type" value="Genomic_DNA"/>
</dbReference>
<dbReference type="RefSeq" id="WP_261836960.1">
    <property type="nucleotide sequence ID" value="NZ_AP024882.1"/>
</dbReference>
<dbReference type="Proteomes" id="UP000031671">
    <property type="component" value="Unassembled WGS sequence"/>
</dbReference>
<reference evidence="2 3" key="1">
    <citation type="submission" date="2015-01" db="EMBL/GenBank/DDBJ databases">
        <title>Vibrio sp. C1 JCM 19231 whole genome shotgun sequence.</title>
        <authorList>
            <person name="Sawabe T."/>
            <person name="Meirelles P."/>
            <person name="Feng G."/>
            <person name="Sayaka M."/>
            <person name="Hattori M."/>
            <person name="Ohkuma M."/>
        </authorList>
    </citation>
    <scope>NUCLEOTIDE SEQUENCE [LARGE SCALE GENOMIC DNA]</scope>
    <source>
        <strain evidence="3">JCM 19231</strain>
    </source>
</reference>
<organism evidence="2 3">
    <name type="scientific">Vibrio ishigakensis</name>
    <dbReference type="NCBI Taxonomy" id="1481914"/>
    <lineage>
        <taxon>Bacteria</taxon>
        <taxon>Pseudomonadati</taxon>
        <taxon>Pseudomonadota</taxon>
        <taxon>Gammaproteobacteria</taxon>
        <taxon>Vibrionales</taxon>
        <taxon>Vibrionaceae</taxon>
        <taxon>Vibrio</taxon>
    </lineage>
</organism>
<name>A0A0B8NTR7_9VIBR</name>
<proteinExistence type="predicted"/>
<feature type="signal peptide" evidence="1">
    <location>
        <begin position="1"/>
        <end position="21"/>
    </location>
</feature>
<gene>
    <name evidence="2" type="ORF">JCM19231_3669</name>
</gene>